<dbReference type="GO" id="GO:0005634">
    <property type="term" value="C:nucleus"/>
    <property type="evidence" value="ECO:0007669"/>
    <property type="project" value="UniProtKB-SubCell"/>
</dbReference>
<dbReference type="OMA" id="EMIWASK"/>
<evidence type="ECO:0000256" key="6">
    <source>
        <dbReference type="SAM" id="MobiDB-lite"/>
    </source>
</evidence>
<dbReference type="PANTHER" id="PTHR34397:SF14">
    <property type="entry name" value="OS05G0233000 PROTEIN"/>
    <property type="match status" value="1"/>
</dbReference>
<dbReference type="InterPro" id="IPR015300">
    <property type="entry name" value="DNA-bd_pseudobarrel_sf"/>
</dbReference>
<comment type="subcellular location">
    <subcellularLocation>
        <location evidence="1">Nucleus</location>
    </subcellularLocation>
</comment>
<keyword evidence="5" id="KW-0539">Nucleus</keyword>
<reference evidence="7" key="1">
    <citation type="submission" date="2015-12" db="EMBL/GenBank/DDBJ databases">
        <title>Update maize B73 reference genome by single molecule sequencing technologies.</title>
        <authorList>
            <consortium name="Maize Genome Sequencing Project"/>
            <person name="Ware D."/>
        </authorList>
    </citation>
    <scope>NUCLEOTIDE SEQUENCE</scope>
    <source>
        <tissue evidence="7">Seedling</tissue>
    </source>
</reference>
<dbReference type="GO" id="GO:0003677">
    <property type="term" value="F:DNA binding"/>
    <property type="evidence" value="ECO:0007669"/>
    <property type="project" value="UniProtKB-KW"/>
</dbReference>
<evidence type="ECO:0000256" key="3">
    <source>
        <dbReference type="ARBA" id="ARBA00023125"/>
    </source>
</evidence>
<evidence type="ECO:0008006" key="8">
    <source>
        <dbReference type="Google" id="ProtNLM"/>
    </source>
</evidence>
<dbReference type="HOGENOM" id="CLU_617379_0_0_1"/>
<dbReference type="InterPro" id="IPR003340">
    <property type="entry name" value="B3_DNA-bd"/>
</dbReference>
<dbReference type="Gene3D" id="2.40.330.10">
    <property type="entry name" value="DNA-binding pseudobarrel domain"/>
    <property type="match status" value="1"/>
</dbReference>
<dbReference type="eggNOG" id="ENOG502R77F">
    <property type="taxonomic scope" value="Eukaryota"/>
</dbReference>
<evidence type="ECO:0000256" key="4">
    <source>
        <dbReference type="ARBA" id="ARBA00023163"/>
    </source>
</evidence>
<dbReference type="AlphaFoldDB" id="K7V3Y6"/>
<keyword evidence="4" id="KW-0804">Transcription</keyword>
<evidence type="ECO:0000256" key="5">
    <source>
        <dbReference type="ARBA" id="ARBA00023242"/>
    </source>
</evidence>
<proteinExistence type="predicted"/>
<protein>
    <recommendedName>
        <fullName evidence="8">B3 domain-containing protein</fullName>
    </recommendedName>
</protein>
<organism evidence="7">
    <name type="scientific">Zea mays</name>
    <name type="common">Maize</name>
    <dbReference type="NCBI Taxonomy" id="4577"/>
    <lineage>
        <taxon>Eukaryota</taxon>
        <taxon>Viridiplantae</taxon>
        <taxon>Streptophyta</taxon>
        <taxon>Embryophyta</taxon>
        <taxon>Tracheophyta</taxon>
        <taxon>Spermatophyta</taxon>
        <taxon>Magnoliopsida</taxon>
        <taxon>Liliopsida</taxon>
        <taxon>Poales</taxon>
        <taxon>Poaceae</taxon>
        <taxon>PACMAD clade</taxon>
        <taxon>Panicoideae</taxon>
        <taxon>Andropogonodae</taxon>
        <taxon>Andropogoneae</taxon>
        <taxon>Tripsacinae</taxon>
        <taxon>Zea</taxon>
    </lineage>
</organism>
<dbReference type="InParanoid" id="K7V3Y6"/>
<sequence>MPTGCTSDAGDDTRNRRQEPEVDAMAAPAHPPPPLVNSKRECDINEKEVCAYKKRRSSIAAAAAAAGATPSPIVQEPTEEKLAASVFSLDSLHRDWEVSIPNNASSSSSCRHDHDHQRYGCPSTMAVCAGSNGSAEPTQNQERTSRARSNPVQEANKAGGQHGQETANTAAGGQHGRETDVPMRPFMGLSYGPRFLGVTDVTLVLAKNLTASDCCSGQSRLQFSPKEIMDSPLFSILTAAERASVEQRDGQDGLPLEAIDRHGHSYNMRFKYIHSAKRYRLMQAWVPFLRRNGVRNGDLVEVWAFRVDGRPMLWLLNYAGQGWVPEEIEAAEGLLMLSGCNNGTDKPEKFSFSDDVIVE</sequence>
<feature type="region of interest" description="Disordered" evidence="6">
    <location>
        <begin position="130"/>
        <end position="179"/>
    </location>
</feature>
<dbReference type="PANTHER" id="PTHR34397">
    <property type="entry name" value="OS05G0237600 PROTEIN"/>
    <property type="match status" value="1"/>
</dbReference>
<gene>
    <name evidence="7" type="ORF">ZEAMMB73_Zm00001d010407</name>
</gene>
<keyword evidence="3" id="KW-0238">DNA-binding</keyword>
<keyword evidence="2" id="KW-0805">Transcription regulation</keyword>
<evidence type="ECO:0000256" key="1">
    <source>
        <dbReference type="ARBA" id="ARBA00004123"/>
    </source>
</evidence>
<feature type="region of interest" description="Disordered" evidence="6">
    <location>
        <begin position="1"/>
        <end position="41"/>
    </location>
</feature>
<evidence type="ECO:0000256" key="2">
    <source>
        <dbReference type="ARBA" id="ARBA00023015"/>
    </source>
</evidence>
<dbReference type="EMBL" id="CM000784">
    <property type="protein sequence ID" value="AQK93985.1"/>
    <property type="molecule type" value="Genomic_DNA"/>
</dbReference>
<feature type="compositionally biased region" description="Basic and acidic residues" evidence="6">
    <location>
        <begin position="11"/>
        <end position="20"/>
    </location>
</feature>
<feature type="compositionally biased region" description="Polar residues" evidence="6">
    <location>
        <begin position="131"/>
        <end position="153"/>
    </location>
</feature>
<name>K7V3Y6_MAIZE</name>
<evidence type="ECO:0000313" key="7">
    <source>
        <dbReference type="EMBL" id="AQK93985.1"/>
    </source>
</evidence>
<dbReference type="SUPFAM" id="SSF101936">
    <property type="entry name" value="DNA-binding pseudobarrel domain"/>
    <property type="match status" value="1"/>
</dbReference>
<dbReference type="CDD" id="cd10017">
    <property type="entry name" value="B3_DNA"/>
    <property type="match status" value="1"/>
</dbReference>
<accession>K7V3Y6</accession>
<dbReference type="PaxDb" id="4577-GRMZM2G303168_P01"/>